<keyword evidence="5 11" id="KW-0732">Signal</keyword>
<keyword evidence="4" id="KW-0812">Transmembrane</keyword>
<dbReference type="InterPro" id="IPR037066">
    <property type="entry name" value="Plug_dom_sf"/>
</dbReference>
<dbReference type="AlphaFoldDB" id="A0A832G7B0"/>
<comment type="caution">
    <text evidence="14">The sequence shown here is derived from an EMBL/GenBank/DDBJ whole genome shotgun (WGS) entry which is preliminary data.</text>
</comment>
<dbReference type="GO" id="GO:0015344">
    <property type="term" value="F:siderophore uptake transmembrane transporter activity"/>
    <property type="evidence" value="ECO:0007669"/>
    <property type="project" value="TreeGrafter"/>
</dbReference>
<feature type="domain" description="TonB-dependent receptor plug" evidence="13">
    <location>
        <begin position="131"/>
        <end position="214"/>
    </location>
</feature>
<dbReference type="Gene3D" id="2.170.130.10">
    <property type="entry name" value="TonB-dependent receptor, plug domain"/>
    <property type="match status" value="1"/>
</dbReference>
<dbReference type="InterPro" id="IPR008969">
    <property type="entry name" value="CarboxyPept-like_regulatory"/>
</dbReference>
<dbReference type="PANTHER" id="PTHR30069:SF29">
    <property type="entry name" value="HEMOGLOBIN AND HEMOGLOBIN-HAPTOGLOBIN-BINDING PROTEIN 1-RELATED"/>
    <property type="match status" value="1"/>
</dbReference>
<dbReference type="Pfam" id="PF07715">
    <property type="entry name" value="Plug"/>
    <property type="match status" value="1"/>
</dbReference>
<evidence type="ECO:0000256" key="4">
    <source>
        <dbReference type="ARBA" id="ARBA00022692"/>
    </source>
</evidence>
<dbReference type="SUPFAM" id="SSF49464">
    <property type="entry name" value="Carboxypeptidase regulatory domain-like"/>
    <property type="match status" value="1"/>
</dbReference>
<evidence type="ECO:0000256" key="9">
    <source>
        <dbReference type="ARBA" id="ARBA00023237"/>
    </source>
</evidence>
<evidence type="ECO:0000256" key="3">
    <source>
        <dbReference type="ARBA" id="ARBA00022452"/>
    </source>
</evidence>
<accession>A0A832G7B0</accession>
<evidence type="ECO:0000256" key="7">
    <source>
        <dbReference type="ARBA" id="ARBA00023136"/>
    </source>
</evidence>
<feature type="chain" id="PRO_5032674103" evidence="11">
    <location>
        <begin position="18"/>
        <end position="842"/>
    </location>
</feature>
<evidence type="ECO:0000259" key="12">
    <source>
        <dbReference type="Pfam" id="PF00593"/>
    </source>
</evidence>
<dbReference type="PANTHER" id="PTHR30069">
    <property type="entry name" value="TONB-DEPENDENT OUTER MEMBRANE RECEPTOR"/>
    <property type="match status" value="1"/>
</dbReference>
<name>A0A832G7B0_9BACT</name>
<keyword evidence="8 14" id="KW-0675">Receptor</keyword>
<evidence type="ECO:0000256" key="1">
    <source>
        <dbReference type="ARBA" id="ARBA00004571"/>
    </source>
</evidence>
<keyword evidence="7 10" id="KW-0472">Membrane</keyword>
<dbReference type="Pfam" id="PF00593">
    <property type="entry name" value="TonB_dep_Rec_b-barrel"/>
    <property type="match status" value="1"/>
</dbReference>
<protein>
    <submittedName>
        <fullName evidence="14">TonB-dependent receptor</fullName>
    </submittedName>
</protein>
<proteinExistence type="inferred from homology"/>
<dbReference type="InterPro" id="IPR036942">
    <property type="entry name" value="Beta-barrel_TonB_sf"/>
</dbReference>
<dbReference type="GO" id="GO:0009279">
    <property type="term" value="C:cell outer membrane"/>
    <property type="evidence" value="ECO:0007669"/>
    <property type="project" value="UniProtKB-SubCell"/>
</dbReference>
<gene>
    <name evidence="14" type="ORF">ENS56_11125</name>
</gene>
<keyword evidence="9" id="KW-0998">Cell outer membrane</keyword>
<evidence type="ECO:0000256" key="11">
    <source>
        <dbReference type="SAM" id="SignalP"/>
    </source>
</evidence>
<dbReference type="InterPro" id="IPR000531">
    <property type="entry name" value="Beta-barrel_TonB"/>
</dbReference>
<evidence type="ECO:0000256" key="5">
    <source>
        <dbReference type="ARBA" id="ARBA00022729"/>
    </source>
</evidence>
<keyword evidence="3" id="KW-1134">Transmembrane beta strand</keyword>
<dbReference type="EMBL" id="DSVI01000018">
    <property type="protein sequence ID" value="HGT48580.1"/>
    <property type="molecule type" value="Genomic_DNA"/>
</dbReference>
<dbReference type="Gene3D" id="2.40.170.20">
    <property type="entry name" value="TonB-dependent receptor, beta-barrel domain"/>
    <property type="match status" value="1"/>
</dbReference>
<dbReference type="SUPFAM" id="SSF56935">
    <property type="entry name" value="Porins"/>
    <property type="match status" value="1"/>
</dbReference>
<feature type="signal peptide" evidence="11">
    <location>
        <begin position="1"/>
        <end position="17"/>
    </location>
</feature>
<feature type="domain" description="TonB-dependent receptor-like beta-barrel" evidence="12">
    <location>
        <begin position="308"/>
        <end position="802"/>
    </location>
</feature>
<keyword evidence="6 10" id="KW-0798">TonB box</keyword>
<dbReference type="Pfam" id="PF13715">
    <property type="entry name" value="CarbopepD_reg_2"/>
    <property type="match status" value="1"/>
</dbReference>
<evidence type="ECO:0000259" key="13">
    <source>
        <dbReference type="Pfam" id="PF07715"/>
    </source>
</evidence>
<reference evidence="14" key="1">
    <citation type="journal article" date="2020" name="mSystems">
        <title>Genome- and Community-Level Interaction Insights into Carbon Utilization and Element Cycling Functions of Hydrothermarchaeota in Hydrothermal Sediment.</title>
        <authorList>
            <person name="Zhou Z."/>
            <person name="Liu Y."/>
            <person name="Xu W."/>
            <person name="Pan J."/>
            <person name="Luo Z.H."/>
            <person name="Li M."/>
        </authorList>
    </citation>
    <scope>NUCLEOTIDE SEQUENCE [LARGE SCALE GENOMIC DNA]</scope>
    <source>
        <strain evidence="14">SpSt-500</strain>
    </source>
</reference>
<dbReference type="Gene3D" id="2.60.40.1120">
    <property type="entry name" value="Carboxypeptidase-like, regulatory domain"/>
    <property type="match status" value="1"/>
</dbReference>
<evidence type="ECO:0000256" key="2">
    <source>
        <dbReference type="ARBA" id="ARBA00022448"/>
    </source>
</evidence>
<dbReference type="InterPro" id="IPR039426">
    <property type="entry name" value="TonB-dep_rcpt-like"/>
</dbReference>
<evidence type="ECO:0000256" key="6">
    <source>
        <dbReference type="ARBA" id="ARBA00023077"/>
    </source>
</evidence>
<keyword evidence="2" id="KW-0813">Transport</keyword>
<dbReference type="InterPro" id="IPR012910">
    <property type="entry name" value="Plug_dom"/>
</dbReference>
<comment type="similarity">
    <text evidence="10">Belongs to the TonB-dependent receptor family.</text>
</comment>
<evidence type="ECO:0000256" key="10">
    <source>
        <dbReference type="RuleBase" id="RU003357"/>
    </source>
</evidence>
<evidence type="ECO:0000256" key="8">
    <source>
        <dbReference type="ARBA" id="ARBA00023170"/>
    </source>
</evidence>
<organism evidence="14">
    <name type="scientific">Ignavibacterium album</name>
    <dbReference type="NCBI Taxonomy" id="591197"/>
    <lineage>
        <taxon>Bacteria</taxon>
        <taxon>Pseudomonadati</taxon>
        <taxon>Ignavibacteriota</taxon>
        <taxon>Ignavibacteria</taxon>
        <taxon>Ignavibacteriales</taxon>
        <taxon>Ignavibacteriaceae</taxon>
        <taxon>Ignavibacterium</taxon>
    </lineage>
</organism>
<dbReference type="GO" id="GO:0044718">
    <property type="term" value="P:siderophore transmembrane transport"/>
    <property type="evidence" value="ECO:0007669"/>
    <property type="project" value="TreeGrafter"/>
</dbReference>
<sequence length="842" mass="96162">MHFTLIIILLSIHISFAQTGSIQGKVTDGRNPIPAVNVFIPELGTGDATNDKGFFQLKNLPARKLEVRFSAVGYETEEVDVEILPNKTIEINIVLQEKIIEVQTVEVTALRQQEQKDTRTSLIDLSPRSAKILAGGVEDVLRTLQSLPGVLAPNDFSSQLVVRGSGPDQNLIIMDDIEVFNPYRLYGVISMFNPDAVSDVNLISGGFPAKYGDRLSAVLDVTNREGDISRAFKGNINASIVDANIVLEGRNPFNIKGSWLINSRRTYYDLIIEPFVKSAGLVDDNTSFPNFYDFQAKIVFGPFNGSKILLNGILSRDGVNVISGKERNTPDSVGVFNITRNDVLGAAWHYAPSKKLLNKIVFSWYKNNGNTDFDSQILDPSLNRSTFEDAIPDTLRPYLLGFRFKGDFDYRKISVDDKFTYLWGDNVFEAGVGFDKMETTIDFKFDLDPQLEAIFAANPQFRAVLSDLKDVKKYNRYRAYLQNNFKITNRFYFNPSLRYDYYDLLDKQYLAPRISLSYAIDDITTLRAVWGIYYQSPGYEKLRDQNVLFDLTDTYTKALEAERAIHYVLGIERWITNQWSLRFESYFKKFDNLIVQKIVPGTRFITEVIPGKDPKLATSWTRPVPITGDSVTQVPINNSDGEAYGFEFFLAKRNIERGSKLSGWISYSLAYANRYELGEELPFRFDQRHTVNIVLNYEFNNWFNVGLRWQYGSGFPISEPLGIKPRIIYTDSNGDGVLDNPVIATRKPFGNPNAEGEVIYDIDFGTQKFNARKPAYHRLDIRFNFVTNFWNLDWVFYLDVVNIYNRKNVVGYDYYITEDLQLGREQNNMFPILPTLGFSVKF</sequence>
<comment type="subcellular location">
    <subcellularLocation>
        <location evidence="1">Cell outer membrane</location>
        <topology evidence="1">Multi-pass membrane protein</topology>
    </subcellularLocation>
</comment>
<evidence type="ECO:0000313" key="14">
    <source>
        <dbReference type="EMBL" id="HGT48580.1"/>
    </source>
</evidence>